<dbReference type="AlphaFoldDB" id="A0A4P7II29"/>
<proteinExistence type="predicted"/>
<name>A0A4P7II29_9ACTN</name>
<gene>
    <name evidence="1" type="ORF">EXE58_17100</name>
</gene>
<dbReference type="Proteomes" id="UP000294853">
    <property type="component" value="Chromosome"/>
</dbReference>
<dbReference type="SUPFAM" id="SSF52540">
    <property type="entry name" value="P-loop containing nucleoside triphosphate hydrolases"/>
    <property type="match status" value="1"/>
</dbReference>
<reference evidence="1 2" key="1">
    <citation type="submission" date="2019-03" db="EMBL/GenBank/DDBJ databases">
        <title>Three New Species of Nocardioides, Nocardioides euryhalodurans sp. nov., Nocardioides seonyuensis sp. nov. and Nocardioides eburneoflavus sp. nov. Iolated from Soil.</title>
        <authorList>
            <person name="Roh S.G."/>
            <person name="Lee C."/>
            <person name="Kim M.-K."/>
            <person name="Kim S.B."/>
        </authorList>
    </citation>
    <scope>NUCLEOTIDE SEQUENCE [LARGE SCALE GENOMIC DNA]</scope>
    <source>
        <strain evidence="1 2">MMS17-SY207-3</strain>
    </source>
</reference>
<dbReference type="RefSeq" id="WP_135268970.1">
    <property type="nucleotide sequence ID" value="NZ_CP038436.1"/>
</dbReference>
<protein>
    <submittedName>
        <fullName evidence="1">4-amino-4-deoxy-L-arabinose transferase</fullName>
    </submittedName>
</protein>
<keyword evidence="1" id="KW-0808">Transferase</keyword>
<dbReference type="EMBL" id="CP038436">
    <property type="protein sequence ID" value="QBX56985.1"/>
    <property type="molecule type" value="Genomic_DNA"/>
</dbReference>
<dbReference type="KEGG" id="nsn:EXE58_17100"/>
<dbReference type="GO" id="GO:0016740">
    <property type="term" value="F:transferase activity"/>
    <property type="evidence" value="ECO:0007669"/>
    <property type="project" value="UniProtKB-KW"/>
</dbReference>
<sequence>MRSDVSDLAAEVLALTLSRPPTLGAARLLCIDGFAGTGKTTLAAEVLRLGGGHVLHLDDFYPGWRGLDEVGAQVEPMLGDLAAGIPGHYRRWDWDRDAFVEDVTVEPVDLLVLEGVGSGQGAWAHLITALVWLRAPQAVRLQRGLERDGAAVRDQWIQWQDDERALLAREHTDQRADVVVDTSG</sequence>
<evidence type="ECO:0000313" key="1">
    <source>
        <dbReference type="EMBL" id="QBX56985.1"/>
    </source>
</evidence>
<dbReference type="Pfam" id="PF13238">
    <property type="entry name" value="AAA_18"/>
    <property type="match status" value="1"/>
</dbReference>
<dbReference type="OrthoDB" id="3237545at2"/>
<accession>A0A4P7II29</accession>
<dbReference type="InterPro" id="IPR027417">
    <property type="entry name" value="P-loop_NTPase"/>
</dbReference>
<dbReference type="Gene3D" id="3.40.50.300">
    <property type="entry name" value="P-loop containing nucleotide triphosphate hydrolases"/>
    <property type="match status" value="1"/>
</dbReference>
<organism evidence="1 2">
    <name type="scientific">Nocardioides seonyuensis</name>
    <dbReference type="NCBI Taxonomy" id="2518371"/>
    <lineage>
        <taxon>Bacteria</taxon>
        <taxon>Bacillati</taxon>
        <taxon>Actinomycetota</taxon>
        <taxon>Actinomycetes</taxon>
        <taxon>Propionibacteriales</taxon>
        <taxon>Nocardioidaceae</taxon>
        <taxon>Nocardioides</taxon>
    </lineage>
</organism>
<keyword evidence="2" id="KW-1185">Reference proteome</keyword>
<evidence type="ECO:0000313" key="2">
    <source>
        <dbReference type="Proteomes" id="UP000294853"/>
    </source>
</evidence>